<feature type="compositionally biased region" description="Pro residues" evidence="1">
    <location>
        <begin position="581"/>
        <end position="598"/>
    </location>
</feature>
<organism evidence="2 3">
    <name type="scientific">Polyangium fumosum</name>
    <dbReference type="NCBI Taxonomy" id="889272"/>
    <lineage>
        <taxon>Bacteria</taxon>
        <taxon>Pseudomonadati</taxon>
        <taxon>Myxococcota</taxon>
        <taxon>Polyangia</taxon>
        <taxon>Polyangiales</taxon>
        <taxon>Polyangiaceae</taxon>
        <taxon>Polyangium</taxon>
    </lineage>
</organism>
<comment type="caution">
    <text evidence="2">The sequence shown here is derived from an EMBL/GenBank/DDBJ whole genome shotgun (WGS) entry which is preliminary data.</text>
</comment>
<reference evidence="2 3" key="1">
    <citation type="submission" date="2019-04" db="EMBL/GenBank/DDBJ databases">
        <authorList>
            <person name="Li Y."/>
            <person name="Wang J."/>
        </authorList>
    </citation>
    <scope>NUCLEOTIDE SEQUENCE [LARGE SCALE GENOMIC DNA]</scope>
    <source>
        <strain evidence="2 3">DSM 14668</strain>
    </source>
</reference>
<dbReference type="EMBL" id="SSMQ01000099">
    <property type="protein sequence ID" value="TKC95218.1"/>
    <property type="molecule type" value="Genomic_DNA"/>
</dbReference>
<accession>A0A4U1IMH2</accession>
<feature type="region of interest" description="Disordered" evidence="1">
    <location>
        <begin position="580"/>
        <end position="622"/>
    </location>
</feature>
<dbReference type="Proteomes" id="UP000309215">
    <property type="component" value="Unassembled WGS sequence"/>
</dbReference>
<dbReference type="RefSeq" id="WP_136935762.1">
    <property type="nucleotide sequence ID" value="NZ_SSMQ01000099.1"/>
</dbReference>
<proteinExistence type="predicted"/>
<protein>
    <submittedName>
        <fullName evidence="2">Uncharacterized protein</fullName>
    </submittedName>
</protein>
<evidence type="ECO:0000313" key="3">
    <source>
        <dbReference type="Proteomes" id="UP000309215"/>
    </source>
</evidence>
<name>A0A4U1IMH2_9BACT</name>
<dbReference type="InterPro" id="IPR027417">
    <property type="entry name" value="P-loop_NTPase"/>
</dbReference>
<dbReference type="SUPFAM" id="SSF52540">
    <property type="entry name" value="P-loop containing nucleoside triphosphate hydrolases"/>
    <property type="match status" value="1"/>
</dbReference>
<gene>
    <name evidence="2" type="ORF">E8A74_47210</name>
</gene>
<dbReference type="Gene3D" id="3.40.50.300">
    <property type="entry name" value="P-loop containing nucleotide triphosphate hydrolases"/>
    <property type="match status" value="1"/>
</dbReference>
<sequence>MDNPFQAIHADAWDPAPIDVPSINERASSLVRAHIEQLRDAGAREGTAARSTSILLLGPAGIGKTHLFTRLRKQVGPRAVFVHTRPEVGVDPSPRHVLSATLRSLRQPVIQQQHRQIDVIVGAMLATLEGGRPRFPLSFIDDCSRQPPDTQREIIERAVAQAEDRFPDTSARYLEHLLRLPFADRLSQRALFAWLSGEESSQAQLDIIGERAALREDDLILALRTLGVVATFGAPIVLVFDQLENLAEEEGKTSRIIRHARLVSELRDTVRGLVIVQMALDAVWMQRIHPVLHASMRDRLEEKIEHLALPTPEQRRELIERWRSALPQEERSKPFPSPFSTRQVDAWLAAPGMTPRMLMQGCGEAYQRRALPEAEEAGPVHTSPDERLAVAWQELFGQARRRIDEAATQAQGVAAESIRAGLLAALLVVQVKAETGETEGAPGLRIRMADGGCNMLFVQQAHHTSLARVLRAAIALADEGKVLLLREQAFVIPPTWKEVHKLLGVFTQKANASFLPLEREALARLLAVERLLSAARSQDLSDDAGKVIPYDTVMDWARRTLGCQAWGPVEALLGVTTFPVSAPPAPRPPEPPPPPPDPNAATPRERTEEASPRGTARPLADGPVLRELRKLRVASIDRLVRDVRACDPMATRATVMEELAKLPIKRFGGAIVALEEPWR</sequence>
<keyword evidence="3" id="KW-1185">Reference proteome</keyword>
<evidence type="ECO:0000256" key="1">
    <source>
        <dbReference type="SAM" id="MobiDB-lite"/>
    </source>
</evidence>
<evidence type="ECO:0000313" key="2">
    <source>
        <dbReference type="EMBL" id="TKC95218.1"/>
    </source>
</evidence>
<dbReference type="OrthoDB" id="5516399at2"/>
<dbReference type="AlphaFoldDB" id="A0A4U1IMH2"/>